<dbReference type="SUPFAM" id="SSF53041">
    <property type="entry name" value="Resolvase-like"/>
    <property type="match status" value="1"/>
</dbReference>
<sequence length="236" mass="27426">MCKIYGYVRVSTIQQKVERQINNIIGFNGDAIIISEKQSGKDIDNRAEFKKLLNKVKQGDTIIFDEVSRMSRNADEGFSLYMELMSKGISLVFLKERHIDTDEYKRRTQKHIEKVSSSNKKMDNLINGILELVAEFEQENLKDNIRLAFEQAEHERQFLIKRVTEGKATSSKKQGRPEGSCNIKTDKAEHIKQTIKDLSKDFDGKYSDAKILREYLHNTSKGTYYKYKKELKEEIA</sequence>
<organism evidence="7 8">
    <name type="scientific">Parablautia intestinalis</name>
    <dbReference type="NCBI Taxonomy" id="2320100"/>
    <lineage>
        <taxon>Bacteria</taxon>
        <taxon>Bacillati</taxon>
        <taxon>Bacillota</taxon>
        <taxon>Clostridia</taxon>
        <taxon>Lachnospirales</taxon>
        <taxon>Lachnospiraceae</taxon>
        <taxon>Parablautia</taxon>
    </lineage>
</organism>
<feature type="active site" description="O-(5'-phospho-DNA)-serine intermediate" evidence="4 5">
    <location>
        <position position="11"/>
    </location>
</feature>
<proteinExistence type="predicted"/>
<evidence type="ECO:0000259" key="6">
    <source>
        <dbReference type="PROSITE" id="PS51736"/>
    </source>
</evidence>
<evidence type="ECO:0000313" key="8">
    <source>
        <dbReference type="Proteomes" id="UP000280696"/>
    </source>
</evidence>
<keyword evidence="8" id="KW-1185">Reference proteome</keyword>
<dbReference type="GO" id="GO:0000150">
    <property type="term" value="F:DNA strand exchange activity"/>
    <property type="evidence" value="ECO:0007669"/>
    <property type="project" value="InterPro"/>
</dbReference>
<dbReference type="AlphaFoldDB" id="A0A3A9A650"/>
<comment type="caution">
    <text evidence="7">The sequence shown here is derived from an EMBL/GenBank/DDBJ whole genome shotgun (WGS) entry which is preliminary data.</text>
</comment>
<dbReference type="PANTHER" id="PTHR30461">
    <property type="entry name" value="DNA-INVERTASE FROM LAMBDOID PROPHAGE"/>
    <property type="match status" value="1"/>
</dbReference>
<dbReference type="InterPro" id="IPR006119">
    <property type="entry name" value="Resolv_N"/>
</dbReference>
<dbReference type="Pfam" id="PF00239">
    <property type="entry name" value="Resolvase"/>
    <property type="match status" value="1"/>
</dbReference>
<accession>A0A3A9A650</accession>
<dbReference type="GO" id="GO:0015074">
    <property type="term" value="P:DNA integration"/>
    <property type="evidence" value="ECO:0007669"/>
    <property type="project" value="UniProtKB-KW"/>
</dbReference>
<gene>
    <name evidence="7" type="ORF">D7V94_21525</name>
</gene>
<evidence type="ECO:0000256" key="3">
    <source>
        <dbReference type="ARBA" id="ARBA00023172"/>
    </source>
</evidence>
<evidence type="ECO:0000256" key="4">
    <source>
        <dbReference type="PIRSR" id="PIRSR606118-50"/>
    </source>
</evidence>
<dbReference type="InterPro" id="IPR006118">
    <property type="entry name" value="Recombinase_CS"/>
</dbReference>
<keyword evidence="3" id="KW-0233">DNA recombination</keyword>
<reference evidence="7 8" key="1">
    <citation type="submission" date="2018-09" db="EMBL/GenBank/DDBJ databases">
        <title>Murine metabolic-syndrome-specific gut microbial biobank.</title>
        <authorList>
            <person name="Liu C."/>
        </authorList>
    </citation>
    <scope>NUCLEOTIDE SEQUENCE [LARGE SCALE GENOMIC DNA]</scope>
    <source>
        <strain evidence="7 8">0.1xD8-82</strain>
    </source>
</reference>
<evidence type="ECO:0000256" key="2">
    <source>
        <dbReference type="ARBA" id="ARBA00023125"/>
    </source>
</evidence>
<dbReference type="CDD" id="cd03768">
    <property type="entry name" value="SR_ResInv"/>
    <property type="match status" value="1"/>
</dbReference>
<dbReference type="InterPro" id="IPR050639">
    <property type="entry name" value="SSR_resolvase"/>
</dbReference>
<evidence type="ECO:0000256" key="5">
    <source>
        <dbReference type="PROSITE-ProRule" id="PRU10137"/>
    </source>
</evidence>
<dbReference type="InterPro" id="IPR036162">
    <property type="entry name" value="Resolvase-like_N_sf"/>
</dbReference>
<dbReference type="SMART" id="SM00857">
    <property type="entry name" value="Resolvase"/>
    <property type="match status" value="1"/>
</dbReference>
<protein>
    <submittedName>
        <fullName evidence="7">Recombinase family protein</fullName>
    </submittedName>
</protein>
<dbReference type="OrthoDB" id="9797501at2"/>
<dbReference type="RefSeq" id="WP_120472322.1">
    <property type="nucleotide sequence ID" value="NZ_RAYQ01000046.1"/>
</dbReference>
<evidence type="ECO:0000313" key="7">
    <source>
        <dbReference type="EMBL" id="RKI87132.1"/>
    </source>
</evidence>
<dbReference type="PROSITE" id="PS00397">
    <property type="entry name" value="RECOMBINASES_1"/>
    <property type="match status" value="1"/>
</dbReference>
<evidence type="ECO:0000256" key="1">
    <source>
        <dbReference type="ARBA" id="ARBA00022908"/>
    </source>
</evidence>
<dbReference type="PANTHER" id="PTHR30461:SF2">
    <property type="entry name" value="SERINE RECOMBINASE PINE-RELATED"/>
    <property type="match status" value="1"/>
</dbReference>
<dbReference type="EMBL" id="RAYQ01000046">
    <property type="protein sequence ID" value="RKI87132.1"/>
    <property type="molecule type" value="Genomic_DNA"/>
</dbReference>
<dbReference type="PROSITE" id="PS51736">
    <property type="entry name" value="RECOMBINASES_3"/>
    <property type="match status" value="1"/>
</dbReference>
<feature type="domain" description="Resolvase/invertase-type recombinase catalytic" evidence="6">
    <location>
        <begin position="3"/>
        <end position="156"/>
    </location>
</feature>
<dbReference type="Proteomes" id="UP000280696">
    <property type="component" value="Unassembled WGS sequence"/>
</dbReference>
<name>A0A3A9A650_9FIRM</name>
<keyword evidence="1" id="KW-0229">DNA integration</keyword>
<dbReference type="Gene3D" id="3.40.50.1390">
    <property type="entry name" value="Resolvase, N-terminal catalytic domain"/>
    <property type="match status" value="1"/>
</dbReference>
<keyword evidence="2" id="KW-0238">DNA-binding</keyword>
<dbReference type="GO" id="GO:0003677">
    <property type="term" value="F:DNA binding"/>
    <property type="evidence" value="ECO:0007669"/>
    <property type="project" value="UniProtKB-KW"/>
</dbReference>